<comment type="similarity">
    <text evidence="1">Belongs to the glycosyl hydrolase 25 family.</text>
</comment>
<keyword evidence="4" id="KW-0812">Transmembrane</keyword>
<dbReference type="PANTHER" id="PTHR34135:SF2">
    <property type="entry name" value="LYSOZYME"/>
    <property type="match status" value="1"/>
</dbReference>
<dbReference type="InterPro" id="IPR017853">
    <property type="entry name" value="GH"/>
</dbReference>
<dbReference type="SUPFAM" id="SSF51445">
    <property type="entry name" value="(Trans)glycosidases"/>
    <property type="match status" value="1"/>
</dbReference>
<evidence type="ECO:0000256" key="2">
    <source>
        <dbReference type="ARBA" id="ARBA00022801"/>
    </source>
</evidence>
<keyword evidence="4" id="KW-1133">Transmembrane helix</keyword>
<name>A0ABV5GJ14_9FLAO</name>
<dbReference type="GO" id="GO:0016787">
    <property type="term" value="F:hydrolase activity"/>
    <property type="evidence" value="ECO:0007669"/>
    <property type="project" value="UniProtKB-KW"/>
</dbReference>
<accession>A0ABV5GJ14</accession>
<dbReference type="PANTHER" id="PTHR34135">
    <property type="entry name" value="LYSOZYME"/>
    <property type="match status" value="1"/>
</dbReference>
<keyword evidence="3" id="KW-0326">Glycosidase</keyword>
<gene>
    <name evidence="5" type="ORF">ACFFVF_02530</name>
</gene>
<evidence type="ECO:0000256" key="4">
    <source>
        <dbReference type="SAM" id="Phobius"/>
    </source>
</evidence>
<organism evidence="5 6">
    <name type="scientific">Flavobacterium jumunjinense</name>
    <dbReference type="NCBI Taxonomy" id="998845"/>
    <lineage>
        <taxon>Bacteria</taxon>
        <taxon>Pseudomonadati</taxon>
        <taxon>Bacteroidota</taxon>
        <taxon>Flavobacteriia</taxon>
        <taxon>Flavobacteriales</taxon>
        <taxon>Flavobacteriaceae</taxon>
        <taxon>Flavobacterium</taxon>
    </lineage>
</organism>
<dbReference type="InterPro" id="IPR002053">
    <property type="entry name" value="Glyco_hydro_25"/>
</dbReference>
<comment type="caution">
    <text evidence="5">The sequence shown here is derived from an EMBL/GenBank/DDBJ whole genome shotgun (WGS) entry which is preliminary data.</text>
</comment>
<evidence type="ECO:0000313" key="6">
    <source>
        <dbReference type="Proteomes" id="UP001589607"/>
    </source>
</evidence>
<evidence type="ECO:0000256" key="3">
    <source>
        <dbReference type="ARBA" id="ARBA00023295"/>
    </source>
</evidence>
<dbReference type="RefSeq" id="WP_236456946.1">
    <property type="nucleotide sequence ID" value="NZ_CBCSGE010000010.1"/>
</dbReference>
<evidence type="ECO:0000256" key="1">
    <source>
        <dbReference type="ARBA" id="ARBA00010646"/>
    </source>
</evidence>
<dbReference type="Pfam" id="PF01183">
    <property type="entry name" value="Glyco_hydro_25"/>
    <property type="match status" value="1"/>
</dbReference>
<reference evidence="5 6" key="1">
    <citation type="submission" date="2024-09" db="EMBL/GenBank/DDBJ databases">
        <authorList>
            <person name="Sun Q."/>
            <person name="Mori K."/>
        </authorList>
    </citation>
    <scope>NUCLEOTIDE SEQUENCE [LARGE SCALE GENOMIC DNA]</scope>
    <source>
        <strain evidence="5 6">CECT 7955</strain>
    </source>
</reference>
<protein>
    <submittedName>
        <fullName evidence="5">Glycoside hydrolase family 25 protein</fullName>
    </submittedName>
</protein>
<dbReference type="InterPro" id="IPR018077">
    <property type="entry name" value="Glyco_hydro_fam25_subgr"/>
</dbReference>
<dbReference type="Proteomes" id="UP001589607">
    <property type="component" value="Unassembled WGS sequence"/>
</dbReference>
<evidence type="ECO:0000313" key="5">
    <source>
        <dbReference type="EMBL" id="MFB9095378.1"/>
    </source>
</evidence>
<feature type="transmembrane region" description="Helical" evidence="4">
    <location>
        <begin position="27"/>
        <end position="47"/>
    </location>
</feature>
<sequence>MAIRKAATSYNKKKIKPKSKPSIFRKIILWFFSMFIIAIVGSGAYHFRDGLLYYLGFKTNKNSNELSQKDRKIADVRIYEVLSTHENSVFGFDVSEYQGRIKWDEIGKVEDTFELSFVFIRATAGGNRVDKKFKRNWREAKNNNFICGAYHYYRPNENSIAQADNFIKTVTLNKGDFPPVLDIEKLPKTQSIDSLKVGLRRWLNKVEKHYKVKPIIYSGESYYTDFLKDEFSDYPFWIANYNLWKKKPEKGWLMWQFTEKGKVEGINGMVDLNVFNGNFVKFISNVNP</sequence>
<dbReference type="CDD" id="cd06524">
    <property type="entry name" value="GH25_YegX-like"/>
    <property type="match status" value="1"/>
</dbReference>
<dbReference type="PROSITE" id="PS51904">
    <property type="entry name" value="GLYCOSYL_HYDROL_F25_2"/>
    <property type="match status" value="1"/>
</dbReference>
<proteinExistence type="inferred from homology"/>
<keyword evidence="2 5" id="KW-0378">Hydrolase</keyword>
<dbReference type="SMART" id="SM00641">
    <property type="entry name" value="Glyco_25"/>
    <property type="match status" value="1"/>
</dbReference>
<keyword evidence="4" id="KW-0472">Membrane</keyword>
<dbReference type="Gene3D" id="3.20.20.80">
    <property type="entry name" value="Glycosidases"/>
    <property type="match status" value="1"/>
</dbReference>
<dbReference type="EMBL" id="JBHMEY010000006">
    <property type="protein sequence ID" value="MFB9095378.1"/>
    <property type="molecule type" value="Genomic_DNA"/>
</dbReference>
<keyword evidence="6" id="KW-1185">Reference proteome</keyword>